<keyword evidence="1" id="KW-0732">Signal</keyword>
<protein>
    <submittedName>
        <fullName evidence="2">RCG20708</fullName>
    </submittedName>
</protein>
<dbReference type="EMBL" id="CH473982">
    <property type="protein sequence ID" value="EDL81387.1"/>
    <property type="molecule type" value="Genomic_DNA"/>
</dbReference>
<name>A6JDJ5_RAT</name>
<feature type="signal peptide" evidence="1">
    <location>
        <begin position="1"/>
        <end position="20"/>
    </location>
</feature>
<reference evidence="3" key="1">
    <citation type="submission" date="2005-09" db="EMBL/GenBank/DDBJ databases">
        <authorList>
            <person name="Mural R.J."/>
            <person name="Li P.W."/>
            <person name="Adams M.D."/>
            <person name="Amanatides P.G."/>
            <person name="Baden-Tillson H."/>
            <person name="Barnstead M."/>
            <person name="Chin S.H."/>
            <person name="Dew I."/>
            <person name="Evans C.A."/>
            <person name="Ferriera S."/>
            <person name="Flanigan M."/>
            <person name="Fosler C."/>
            <person name="Glodek A."/>
            <person name="Gu Z."/>
            <person name="Holt R.A."/>
            <person name="Jennings D."/>
            <person name="Kraft C.L."/>
            <person name="Lu F."/>
            <person name="Nguyen T."/>
            <person name="Nusskern D.R."/>
            <person name="Pfannkoch C.M."/>
            <person name="Sitter C."/>
            <person name="Sutton G.G."/>
            <person name="Venter J.C."/>
            <person name="Wang Z."/>
            <person name="Woodage T."/>
            <person name="Zheng X.H."/>
            <person name="Zhong F."/>
        </authorList>
    </citation>
    <scope>NUCLEOTIDE SEQUENCE [LARGE SCALE GENOMIC DNA]</scope>
    <source>
        <strain>BN</strain>
        <strain evidence="3">Sprague-Dawley</strain>
    </source>
</reference>
<sequence>MTFSPLVCCLWQCWWDVTWLESFLWLLISQRQCSPGCPKVTLWTRLASNSQGSTCFCLLKAELKMCFSKDFSEQK</sequence>
<evidence type="ECO:0000313" key="3">
    <source>
        <dbReference type="Proteomes" id="UP000234681"/>
    </source>
</evidence>
<dbReference type="AlphaFoldDB" id="A6JDJ5"/>
<gene>
    <name evidence="2" type="ORF">rCG_20708</name>
</gene>
<evidence type="ECO:0000313" key="2">
    <source>
        <dbReference type="EMBL" id="EDL81387.1"/>
    </source>
</evidence>
<proteinExistence type="predicted"/>
<dbReference type="Proteomes" id="UP000234681">
    <property type="component" value="Chromosome 6"/>
</dbReference>
<feature type="chain" id="PRO_5039927384" evidence="1">
    <location>
        <begin position="21"/>
        <end position="75"/>
    </location>
</feature>
<evidence type="ECO:0000256" key="1">
    <source>
        <dbReference type="SAM" id="SignalP"/>
    </source>
</evidence>
<accession>A6JDJ5</accession>
<organism evidence="2 3">
    <name type="scientific">Rattus norvegicus</name>
    <name type="common">Rat</name>
    <dbReference type="NCBI Taxonomy" id="10116"/>
    <lineage>
        <taxon>Eukaryota</taxon>
        <taxon>Metazoa</taxon>
        <taxon>Chordata</taxon>
        <taxon>Craniata</taxon>
        <taxon>Vertebrata</taxon>
        <taxon>Euteleostomi</taxon>
        <taxon>Mammalia</taxon>
        <taxon>Eutheria</taxon>
        <taxon>Euarchontoglires</taxon>
        <taxon>Glires</taxon>
        <taxon>Rodentia</taxon>
        <taxon>Myomorpha</taxon>
        <taxon>Muroidea</taxon>
        <taxon>Muridae</taxon>
        <taxon>Murinae</taxon>
        <taxon>Rattus</taxon>
    </lineage>
</organism>